<accession>A0A809S9T7</accession>
<dbReference type="Proteomes" id="UP000662914">
    <property type="component" value="Chromosome"/>
</dbReference>
<evidence type="ECO:0000313" key="1">
    <source>
        <dbReference type="EMBL" id="BBO20464.1"/>
    </source>
</evidence>
<gene>
    <name evidence="1" type="ORF">DSYM_11630</name>
</gene>
<protein>
    <submittedName>
        <fullName evidence="1">Uncharacterized protein</fullName>
    </submittedName>
</protein>
<name>A0A809S9T7_9PROT</name>
<evidence type="ECO:0000313" key="2">
    <source>
        <dbReference type="Proteomes" id="UP000662914"/>
    </source>
</evidence>
<sequence length="532" mass="58059">MKLNDLLANGGNPATLDVERFQTWLATLPIERPGVAAQALMNELLRFRHANSRTRIKLFEASLDTVHKLVREVEKLLAASPLPLEQDIQLVFLAANALLKSLAACYAGISDEINHKWIGIGLAKPLRLATLRAMEFQALRLDLAYRVYARGSRSAWAELHRLYRTARSGGFATQKPHGVQASAEQIYLNALLLDFAEPTKLAPGELERVRFYIARHARFAQIEEAPAARKGSEPLDACFLIKSKDARAGRSLARVGNTPIEQGDLVLRCGRLLTKLQGQIGGIEKGIEPARLGLPLAARQPGYVALMRNLHRLWSAPPMRRFSRQKFKPRVDLVVGFDPLWTYLAGPANRRRTDELPVKIDTSEWAIGNESPGGFSLQYLAGNAAPVRVGEVVGLRPRDQSVVHICLTRRVVTGDLQSLELGLQNLAPGGMPTMVSIETEDRHGHKHVKAVRVIVLAKLPSAGDGPALIAPAQSIQPGMSVYLQQRNGSLRLRVSKPVEQCPGCEVFALVPFGSASQAQGRPGAQSGAALAG</sequence>
<dbReference type="KEGG" id="ddz:DSYM_11630"/>
<reference evidence="1" key="1">
    <citation type="journal article" name="DNA Res.">
        <title>The physiological potential of anammox bacteria as revealed by their core genome structure.</title>
        <authorList>
            <person name="Okubo T."/>
            <person name="Toyoda A."/>
            <person name="Fukuhara K."/>
            <person name="Uchiyama I."/>
            <person name="Harigaya Y."/>
            <person name="Kuroiwa M."/>
            <person name="Suzuki T."/>
            <person name="Murakami Y."/>
            <person name="Suwa Y."/>
            <person name="Takami H."/>
        </authorList>
    </citation>
    <scope>NUCLEOTIDE SEQUENCE</scope>
    <source>
        <strain evidence="1">317325-3</strain>
    </source>
</reference>
<dbReference type="AlphaFoldDB" id="A0A809S9T7"/>
<dbReference type="EMBL" id="AP021857">
    <property type="protein sequence ID" value="BBO20464.1"/>
    <property type="molecule type" value="Genomic_DNA"/>
</dbReference>
<organism evidence="1 2">
    <name type="scientific">Candidatus Desulfobacillus denitrificans</name>
    <dbReference type="NCBI Taxonomy" id="2608985"/>
    <lineage>
        <taxon>Bacteria</taxon>
        <taxon>Pseudomonadati</taxon>
        <taxon>Pseudomonadota</taxon>
        <taxon>Betaproteobacteria</taxon>
        <taxon>Candidatus Desulfobacillus</taxon>
    </lineage>
</organism>
<proteinExistence type="predicted"/>